<dbReference type="CDD" id="cd02516">
    <property type="entry name" value="CDP-ME_synthetase"/>
    <property type="match status" value="1"/>
</dbReference>
<evidence type="ECO:0000313" key="6">
    <source>
        <dbReference type="RefSeq" id="XP_036358035.1"/>
    </source>
</evidence>
<gene>
    <name evidence="5 6 7" type="primary">LOC115210345</name>
</gene>
<dbReference type="Gene3D" id="3.90.550.10">
    <property type="entry name" value="Spore Coat Polysaccharide Biosynthesis Protein SpsA, Chain A"/>
    <property type="match status" value="1"/>
</dbReference>
<accession>A0A6P7S928</accession>
<evidence type="ECO:0000313" key="7">
    <source>
        <dbReference type="RefSeq" id="XP_036358036.1"/>
    </source>
</evidence>
<evidence type="ECO:0000256" key="2">
    <source>
        <dbReference type="ARBA" id="ARBA00022679"/>
    </source>
</evidence>
<evidence type="ECO:0000313" key="5">
    <source>
        <dbReference type="RefSeq" id="XP_029634742.1"/>
    </source>
</evidence>
<comment type="similarity">
    <text evidence="1">Belongs to the IspD/TarI cytidylyltransferase family. IspD subfamily.</text>
</comment>
<proteinExistence type="inferred from homology"/>
<dbReference type="Pfam" id="PF01128">
    <property type="entry name" value="IspD"/>
    <property type="match status" value="1"/>
</dbReference>
<dbReference type="SUPFAM" id="SSF53448">
    <property type="entry name" value="Nucleotide-diphospho-sugar transferases"/>
    <property type="match status" value="1"/>
</dbReference>
<evidence type="ECO:0000256" key="1">
    <source>
        <dbReference type="ARBA" id="ARBA00009789"/>
    </source>
</evidence>
<reference evidence="5 6" key="1">
    <citation type="submission" date="2025-08" db="UniProtKB">
        <authorList>
            <consortium name="RefSeq"/>
        </authorList>
    </citation>
    <scope>IDENTIFICATION</scope>
</reference>
<name>A0A6P7S928_9MOLL</name>
<dbReference type="Proteomes" id="UP000515154">
    <property type="component" value="Linkage group LG4"/>
</dbReference>
<dbReference type="GO" id="GO:0005829">
    <property type="term" value="C:cytosol"/>
    <property type="evidence" value="ECO:0007669"/>
    <property type="project" value="TreeGrafter"/>
</dbReference>
<dbReference type="GO" id="GO:0035269">
    <property type="term" value="P:protein O-linked glycosylation via mannose"/>
    <property type="evidence" value="ECO:0007669"/>
    <property type="project" value="TreeGrafter"/>
</dbReference>
<keyword evidence="2" id="KW-0808">Transferase</keyword>
<dbReference type="InterPro" id="IPR029044">
    <property type="entry name" value="Nucleotide-diphossugar_trans"/>
</dbReference>
<dbReference type="PANTHER" id="PTHR43015">
    <property type="entry name" value="D-RIBITOL-5-PHOSPHATE CYTIDYLYLTRANSFERASE"/>
    <property type="match status" value="1"/>
</dbReference>
<dbReference type="AlphaFoldDB" id="A0A6P7S928"/>
<keyword evidence="4" id="KW-1185">Reference proteome</keyword>
<dbReference type="PANTHER" id="PTHR43015:SF1">
    <property type="entry name" value="D-RIBITOL-5-PHOSPHATE CYTIDYLYLTRANSFERASE"/>
    <property type="match status" value="1"/>
</dbReference>
<protein>
    <submittedName>
        <fullName evidence="5 6">D-ribitol-5-phosphate cytidylyltransferase isoform X2</fullName>
    </submittedName>
</protein>
<evidence type="ECO:0000256" key="3">
    <source>
        <dbReference type="ARBA" id="ARBA00022695"/>
    </source>
</evidence>
<dbReference type="GO" id="GO:0047349">
    <property type="term" value="F:D-ribitol-5-phosphate cytidylyltransferase activity"/>
    <property type="evidence" value="ECO:0007669"/>
    <property type="project" value="TreeGrafter"/>
</dbReference>
<sequence length="372" mass="41349">MSGDESPVDFNVCVVLPAGGYGSRTGVPTPKQFWPIMGKPLIAYTLETFNRISWVQKIIVTVAEEYSESLEDLVSQHLLDKVHVAIAGATRHRSIYNGIRTLSSVCEELDIILVNEAARPIVSESVIQEVALAAQKYGAAGIVRPLVSTVVAVNSDNFLKHSLDRNLYHASEMPQGFKHDIIKKAYEMCTNDDFENGSECLQLVQKYTNVNAYLIDGPSSLWKVTYRKDLYTAEGTLKEKFLKVGLVNIPDSNLVAALKSHLVDHHIEVCTLDSADQLPKQLTSVVLSQSTVNLDEILETTEELAQVWTEEPGRFIAGGTVIYLFHTSEEDCFADIWDQLQKSAETLADSFKDSISPIFILTKVKSSLIFEY</sequence>
<dbReference type="RefSeq" id="XP_036358036.1">
    <property type="nucleotide sequence ID" value="XM_036502143.1"/>
</dbReference>
<dbReference type="RefSeq" id="XP_029634742.1">
    <property type="nucleotide sequence ID" value="XM_029778882.2"/>
</dbReference>
<dbReference type="RefSeq" id="XP_036358035.1">
    <property type="nucleotide sequence ID" value="XM_036502142.1"/>
</dbReference>
<keyword evidence="3 5" id="KW-0548">Nucleotidyltransferase</keyword>
<dbReference type="InterPro" id="IPR034683">
    <property type="entry name" value="IspD/TarI"/>
</dbReference>
<organism evidence="4 5">
    <name type="scientific">Octopus sinensis</name>
    <name type="common">East Asian common octopus</name>
    <dbReference type="NCBI Taxonomy" id="2607531"/>
    <lineage>
        <taxon>Eukaryota</taxon>
        <taxon>Metazoa</taxon>
        <taxon>Spiralia</taxon>
        <taxon>Lophotrochozoa</taxon>
        <taxon>Mollusca</taxon>
        <taxon>Cephalopoda</taxon>
        <taxon>Coleoidea</taxon>
        <taxon>Octopodiformes</taxon>
        <taxon>Octopoda</taxon>
        <taxon>Incirrata</taxon>
        <taxon>Octopodidae</taxon>
        <taxon>Octopus</taxon>
    </lineage>
</organism>
<evidence type="ECO:0000313" key="4">
    <source>
        <dbReference type="Proteomes" id="UP000515154"/>
    </source>
</evidence>